<gene>
    <name evidence="1" type="ORF">GAO09_05590</name>
</gene>
<dbReference type="RefSeq" id="WP_153353060.1">
    <property type="nucleotide sequence ID" value="NZ_JAYKOO010000001.1"/>
</dbReference>
<evidence type="ECO:0000313" key="2">
    <source>
        <dbReference type="Proteomes" id="UP000435138"/>
    </source>
</evidence>
<sequence length="210" mass="22372">MKLLLVGASGLVGSHVLALALADPRVARVVAPGRTTLVPHPKLEAPVCNLEQMTGDEPFWQGDAVICTLGTTIKAAGSQAALERVDHDYPLTVAQFMHRRGAQVYVLNSALGANPQSMFFYNRVKGKLEQDLKTVGFRSLCFVRPGLIGGERAERRSGEGVAEVVLKTLGPVLPKAWRINPAPVIAKALLEQAIAARPGVHVVSSAELVA</sequence>
<evidence type="ECO:0000313" key="1">
    <source>
        <dbReference type="EMBL" id="MQY45535.1"/>
    </source>
</evidence>
<reference evidence="1 2" key="1">
    <citation type="submission" date="2019-11" db="EMBL/GenBank/DDBJ databases">
        <title>Genome analysis of Rhizobacterium cereale a novel genus and species isolated from maize roots in North Spain.</title>
        <authorList>
            <person name="Menendez E."/>
            <person name="Flores-Felix J.D."/>
            <person name="Ramirez-Bahena M.-H."/>
            <person name="Igual J.M."/>
            <person name="Garcia-Fraile P."/>
            <person name="Peix A."/>
            <person name="Velazquez E."/>
        </authorList>
    </citation>
    <scope>NUCLEOTIDE SEQUENCE [LARGE SCALE GENOMIC DNA]</scope>
    <source>
        <strain evidence="1 2">RZME27</strain>
    </source>
</reference>
<dbReference type="PANTHER" id="PTHR14097">
    <property type="entry name" value="OXIDOREDUCTASE HTATIP2"/>
    <property type="match status" value="1"/>
</dbReference>
<dbReference type="InterPro" id="IPR036291">
    <property type="entry name" value="NAD(P)-bd_dom_sf"/>
</dbReference>
<dbReference type="Gene3D" id="3.40.50.720">
    <property type="entry name" value="NAD(P)-binding Rossmann-like Domain"/>
    <property type="match status" value="1"/>
</dbReference>
<dbReference type="EMBL" id="WIXI01000034">
    <property type="protein sequence ID" value="MQY45535.1"/>
    <property type="molecule type" value="Genomic_DNA"/>
</dbReference>
<dbReference type="SUPFAM" id="SSF51735">
    <property type="entry name" value="NAD(P)-binding Rossmann-fold domains"/>
    <property type="match status" value="1"/>
</dbReference>
<accession>A0A6A8A324</accession>
<dbReference type="Proteomes" id="UP000435138">
    <property type="component" value="Unassembled WGS sequence"/>
</dbReference>
<proteinExistence type="predicted"/>
<name>A0A6A8A324_9HYPH</name>
<comment type="caution">
    <text evidence="1">The sequence shown here is derived from an EMBL/GenBank/DDBJ whole genome shotgun (WGS) entry which is preliminary data.</text>
</comment>
<dbReference type="PANTHER" id="PTHR14097:SF7">
    <property type="entry name" value="OXIDOREDUCTASE HTATIP2"/>
    <property type="match status" value="1"/>
</dbReference>
<organism evidence="1 2">
    <name type="scientific">Endobacterium cereale</name>
    <dbReference type="NCBI Taxonomy" id="2663029"/>
    <lineage>
        <taxon>Bacteria</taxon>
        <taxon>Pseudomonadati</taxon>
        <taxon>Pseudomonadota</taxon>
        <taxon>Alphaproteobacteria</taxon>
        <taxon>Hyphomicrobiales</taxon>
        <taxon>Rhizobiaceae</taxon>
        <taxon>Endobacterium</taxon>
    </lineage>
</organism>
<dbReference type="AlphaFoldDB" id="A0A6A8A324"/>
<keyword evidence="2" id="KW-1185">Reference proteome</keyword>
<protein>
    <submittedName>
        <fullName evidence="1">NAD-dependent dehydratase</fullName>
    </submittedName>
</protein>